<evidence type="ECO:0000259" key="1">
    <source>
        <dbReference type="PROSITE" id="PS50042"/>
    </source>
</evidence>
<dbReference type="Proteomes" id="UP000294498">
    <property type="component" value="Unassembled WGS sequence"/>
</dbReference>
<keyword evidence="3" id="KW-1185">Reference proteome</keyword>
<gene>
    <name evidence="2" type="ORF">EDB95_1327</name>
</gene>
<proteinExistence type="predicted"/>
<dbReference type="CDD" id="cd00038">
    <property type="entry name" value="CAP_ED"/>
    <property type="match status" value="1"/>
</dbReference>
<dbReference type="PROSITE" id="PS50042">
    <property type="entry name" value="CNMP_BINDING_3"/>
    <property type="match status" value="1"/>
</dbReference>
<dbReference type="SUPFAM" id="SSF51206">
    <property type="entry name" value="cAMP-binding domain-like"/>
    <property type="match status" value="1"/>
</dbReference>
<dbReference type="Pfam" id="PF00027">
    <property type="entry name" value="cNMP_binding"/>
    <property type="match status" value="1"/>
</dbReference>
<accession>A0A4R8DR55</accession>
<reference evidence="2 3" key="1">
    <citation type="submission" date="2019-03" db="EMBL/GenBank/DDBJ databases">
        <title>Genomic Encyclopedia of Type Strains, Phase IV (KMG-IV): sequencing the most valuable type-strain genomes for metagenomic binning, comparative biology and taxonomic classification.</title>
        <authorList>
            <person name="Goeker M."/>
        </authorList>
    </citation>
    <scope>NUCLEOTIDE SEQUENCE [LARGE SCALE GENOMIC DNA]</scope>
    <source>
        <strain evidence="2 3">DSM 100059</strain>
    </source>
</reference>
<evidence type="ECO:0000313" key="3">
    <source>
        <dbReference type="Proteomes" id="UP000294498"/>
    </source>
</evidence>
<comment type="caution">
    <text evidence="2">The sequence shown here is derived from an EMBL/GenBank/DDBJ whole genome shotgun (WGS) entry which is preliminary data.</text>
</comment>
<dbReference type="AlphaFoldDB" id="A0A4R8DR55"/>
<dbReference type="EMBL" id="SODV01000001">
    <property type="protein sequence ID" value="TDX00306.1"/>
    <property type="molecule type" value="Genomic_DNA"/>
</dbReference>
<dbReference type="InterPro" id="IPR014710">
    <property type="entry name" value="RmlC-like_jellyroll"/>
</dbReference>
<feature type="domain" description="Cyclic nucleotide-binding" evidence="1">
    <location>
        <begin position="1"/>
        <end position="112"/>
    </location>
</feature>
<sequence>MAEQLSADARFLLTEAGDTRTWEKGAFLLREGSVCRHVHGIWKGSVRMFQLQDGKEVNLRFFFVNGFATDFKSLRLGEPSGCFLQAMESTTTLTIDAAALRALYDRSPELERWGRGLLENLVIKEQEHADFFKLFSPEERYDWLLRHDPEVIRKVSGTRLASYIGVSRESLSRIRSRMR</sequence>
<protein>
    <submittedName>
        <fullName evidence="2">CRP-like cAMP-binding protein</fullName>
    </submittedName>
</protein>
<evidence type="ECO:0000313" key="2">
    <source>
        <dbReference type="EMBL" id="TDX00306.1"/>
    </source>
</evidence>
<dbReference type="RefSeq" id="WP_133991749.1">
    <property type="nucleotide sequence ID" value="NZ_SODV01000001.1"/>
</dbReference>
<dbReference type="Gene3D" id="2.60.120.10">
    <property type="entry name" value="Jelly Rolls"/>
    <property type="match status" value="1"/>
</dbReference>
<dbReference type="InterPro" id="IPR018490">
    <property type="entry name" value="cNMP-bd_dom_sf"/>
</dbReference>
<dbReference type="OrthoDB" id="948610at2"/>
<organism evidence="2 3">
    <name type="scientific">Dinghuibacter silviterrae</name>
    <dbReference type="NCBI Taxonomy" id="1539049"/>
    <lineage>
        <taxon>Bacteria</taxon>
        <taxon>Pseudomonadati</taxon>
        <taxon>Bacteroidota</taxon>
        <taxon>Chitinophagia</taxon>
        <taxon>Chitinophagales</taxon>
        <taxon>Chitinophagaceae</taxon>
        <taxon>Dinghuibacter</taxon>
    </lineage>
</organism>
<name>A0A4R8DR55_9BACT</name>
<dbReference type="InterPro" id="IPR000595">
    <property type="entry name" value="cNMP-bd_dom"/>
</dbReference>